<dbReference type="RefSeq" id="WP_105051781.1">
    <property type="nucleotide sequence ID" value="NZ_BMYG01000003.1"/>
</dbReference>
<dbReference type="EMBL" id="MSCH01000003">
    <property type="protein sequence ID" value="PQJ53300.1"/>
    <property type="molecule type" value="Genomic_DNA"/>
</dbReference>
<proteinExistence type="inferred from homology"/>
<dbReference type="GO" id="GO:0008641">
    <property type="term" value="F:ubiquitin-like modifier activating enzyme activity"/>
    <property type="evidence" value="ECO:0007669"/>
    <property type="project" value="InterPro"/>
</dbReference>
<dbReference type="GO" id="GO:0016779">
    <property type="term" value="F:nucleotidyltransferase activity"/>
    <property type="evidence" value="ECO:0007669"/>
    <property type="project" value="TreeGrafter"/>
</dbReference>
<dbReference type="InterPro" id="IPR045886">
    <property type="entry name" value="ThiF/MoeB/HesA"/>
</dbReference>
<dbReference type="GO" id="GO:0008146">
    <property type="term" value="F:sulfotransferase activity"/>
    <property type="evidence" value="ECO:0007669"/>
    <property type="project" value="TreeGrafter"/>
</dbReference>
<dbReference type="PANTHER" id="PTHR10953:SF102">
    <property type="entry name" value="ADENYLYLTRANSFERASE AND SULFURTRANSFERASE MOCS3"/>
    <property type="match status" value="1"/>
</dbReference>
<dbReference type="AlphaFoldDB" id="A0A2S7UVL2"/>
<gene>
    <name evidence="3" type="ORF">BTO11_06205</name>
</gene>
<dbReference type="Gene3D" id="3.40.50.720">
    <property type="entry name" value="NAD(P)-binding Rossmann-like Domain"/>
    <property type="match status" value="1"/>
</dbReference>
<dbReference type="Pfam" id="PF00899">
    <property type="entry name" value="ThiF"/>
    <property type="match status" value="1"/>
</dbReference>
<organism evidence="3 4">
    <name type="scientific">Psychrosphaera saromensis</name>
    <dbReference type="NCBI Taxonomy" id="716813"/>
    <lineage>
        <taxon>Bacteria</taxon>
        <taxon>Pseudomonadati</taxon>
        <taxon>Pseudomonadota</taxon>
        <taxon>Gammaproteobacteria</taxon>
        <taxon>Alteromonadales</taxon>
        <taxon>Pseudoalteromonadaceae</taxon>
        <taxon>Psychrosphaera</taxon>
    </lineage>
</organism>
<dbReference type="GO" id="GO:0004792">
    <property type="term" value="F:thiosulfate-cyanide sulfurtransferase activity"/>
    <property type="evidence" value="ECO:0007669"/>
    <property type="project" value="TreeGrafter"/>
</dbReference>
<dbReference type="CDD" id="cd00757">
    <property type="entry name" value="ThiF_MoeB_HesA_family"/>
    <property type="match status" value="1"/>
</dbReference>
<dbReference type="InterPro" id="IPR035985">
    <property type="entry name" value="Ubiquitin-activating_enz"/>
</dbReference>
<name>A0A2S7UVL2_9GAMM</name>
<keyword evidence="4" id="KW-1185">Reference proteome</keyword>
<comment type="similarity">
    <text evidence="1">Belongs to the HesA/MoeB/ThiF family.</text>
</comment>
<dbReference type="OrthoDB" id="9804286at2"/>
<accession>A0A2S7UVL2</accession>
<evidence type="ECO:0000259" key="2">
    <source>
        <dbReference type="Pfam" id="PF00899"/>
    </source>
</evidence>
<evidence type="ECO:0000313" key="4">
    <source>
        <dbReference type="Proteomes" id="UP000239007"/>
    </source>
</evidence>
<evidence type="ECO:0000256" key="1">
    <source>
        <dbReference type="ARBA" id="ARBA00009919"/>
    </source>
</evidence>
<feature type="domain" description="THIF-type NAD/FAD binding fold" evidence="2">
    <location>
        <begin position="19"/>
        <end position="265"/>
    </location>
</feature>
<reference evidence="3 4" key="1">
    <citation type="submission" date="2016-12" db="EMBL/GenBank/DDBJ databases">
        <title>Diversity of luminous bacteria.</title>
        <authorList>
            <person name="Yoshizawa S."/>
            <person name="Kogure K."/>
        </authorList>
    </citation>
    <scope>NUCLEOTIDE SEQUENCE [LARGE SCALE GENOMIC DNA]</scope>
    <source>
        <strain evidence="3 4">SA4-48</strain>
    </source>
</reference>
<dbReference type="SUPFAM" id="SSF69572">
    <property type="entry name" value="Activating enzymes of the ubiquitin-like proteins"/>
    <property type="match status" value="1"/>
</dbReference>
<dbReference type="GO" id="GO:0005829">
    <property type="term" value="C:cytosol"/>
    <property type="evidence" value="ECO:0007669"/>
    <property type="project" value="TreeGrafter"/>
</dbReference>
<dbReference type="InterPro" id="IPR000594">
    <property type="entry name" value="ThiF_NAD_FAD-bd"/>
</dbReference>
<dbReference type="PANTHER" id="PTHR10953">
    <property type="entry name" value="UBIQUITIN-ACTIVATING ENZYME E1"/>
    <property type="match status" value="1"/>
</dbReference>
<evidence type="ECO:0000313" key="3">
    <source>
        <dbReference type="EMBL" id="PQJ53300.1"/>
    </source>
</evidence>
<dbReference type="FunFam" id="3.40.50.720:FF:000080">
    <property type="entry name" value="Thiazole biosynthesis adenylyltransferase ThiF"/>
    <property type="match status" value="1"/>
</dbReference>
<sequence>MASSQLTSSELTDGQFMRYNRHIMADHIGEAGQLAFTKAKVVIIGMGGLGCTASQYLAASGVGHITLIDHDVIETSNLQRQVLYTVQDIGKAKVDVAKYRLKSLNPLIDIKAIKQSVFDINLSDLFDNTDIVLDCTDNASTRHFINATAVESKIKLVSASAIQGQGQLISFDFTSRSSPKSQSSNAPNANPCYQCLFPAGATNNLNCATSGVFSPLLGVLGSLQATETLRLILNKTNNLNTLTLFDAWGMEFKRFTINQDPQCKCCSV</sequence>
<dbReference type="Proteomes" id="UP000239007">
    <property type="component" value="Unassembled WGS sequence"/>
</dbReference>
<comment type="caution">
    <text evidence="3">The sequence shown here is derived from an EMBL/GenBank/DDBJ whole genome shotgun (WGS) entry which is preliminary data.</text>
</comment>
<protein>
    <recommendedName>
        <fullName evidence="2">THIF-type NAD/FAD binding fold domain-containing protein</fullName>
    </recommendedName>
</protein>